<evidence type="ECO:0000256" key="1">
    <source>
        <dbReference type="SAM" id="SignalP"/>
    </source>
</evidence>
<gene>
    <name evidence="2" type="ORF">LRP49_06355</name>
</gene>
<evidence type="ECO:0000313" key="2">
    <source>
        <dbReference type="EMBL" id="MDD1780820.1"/>
    </source>
</evidence>
<comment type="caution">
    <text evidence="2">The sequence shown here is derived from an EMBL/GenBank/DDBJ whole genome shotgun (WGS) entry which is preliminary data.</text>
</comment>
<reference evidence="2" key="1">
    <citation type="submission" date="2021-12" db="EMBL/GenBank/DDBJ databases">
        <title>Enterovibrio ZSDZ35 sp. nov. and Enterovibrio ZSDZ42 sp. nov., isolated from coastal seawater in Qingdao.</title>
        <authorList>
            <person name="Zhang P."/>
        </authorList>
    </citation>
    <scope>NUCLEOTIDE SEQUENCE</scope>
    <source>
        <strain evidence="2">ZSDZ35</strain>
    </source>
</reference>
<dbReference type="EMBL" id="JAJUBB010000003">
    <property type="protein sequence ID" value="MDD1780820.1"/>
    <property type="molecule type" value="Genomic_DNA"/>
</dbReference>
<keyword evidence="1" id="KW-0732">Signal</keyword>
<dbReference type="Proteomes" id="UP001149821">
    <property type="component" value="Unassembled WGS sequence"/>
</dbReference>
<sequence>MLTICKRLGLAVALFSATASGQIWQFAGTTYNVITDGDAVQVVLKREHAQHKKVVGDQCIAALSLPFRQQAENELITQGFITKVHDDNWPLSSVNFKSQQVRLEEVSTLDAVCRAKIEPAPLSPELLSQNLLRYAGLYTSQKDWSSLKPLLSHLLKDRSVANEAAAMTTLMLADVSPDNALSYQRKYVDVGTVTSVTIREMLAKWHYDAERLDDAVEWASDCDSKLCLDIRDSVALIQAEQNSADVFDLNSFLN</sequence>
<evidence type="ECO:0008006" key="4">
    <source>
        <dbReference type="Google" id="ProtNLM"/>
    </source>
</evidence>
<feature type="signal peptide" evidence="1">
    <location>
        <begin position="1"/>
        <end position="21"/>
    </location>
</feature>
<proteinExistence type="predicted"/>
<keyword evidence="3" id="KW-1185">Reference proteome</keyword>
<name>A0ABT5QIL1_9GAMM</name>
<dbReference type="RefSeq" id="WP_274141010.1">
    <property type="nucleotide sequence ID" value="NZ_JAJUBB010000003.1"/>
</dbReference>
<feature type="chain" id="PRO_5046941251" description="TraB/GumN family protein" evidence="1">
    <location>
        <begin position="22"/>
        <end position="254"/>
    </location>
</feature>
<organism evidence="2 3">
    <name type="scientific">Enterovibrio qingdaonensis</name>
    <dbReference type="NCBI Taxonomy" id="2899818"/>
    <lineage>
        <taxon>Bacteria</taxon>
        <taxon>Pseudomonadati</taxon>
        <taxon>Pseudomonadota</taxon>
        <taxon>Gammaproteobacteria</taxon>
        <taxon>Vibrionales</taxon>
        <taxon>Vibrionaceae</taxon>
        <taxon>Enterovibrio</taxon>
    </lineage>
</organism>
<accession>A0ABT5QIL1</accession>
<protein>
    <recommendedName>
        <fullName evidence="4">TraB/GumN family protein</fullName>
    </recommendedName>
</protein>
<evidence type="ECO:0000313" key="3">
    <source>
        <dbReference type="Proteomes" id="UP001149821"/>
    </source>
</evidence>